<sequence>MSLKSSYRAAPASLRPTYTGGPTALTPDGLYLLTTLHSTGVYITHLASSRVVARIKGDGTPITALAVAPNTDSEGGEWMILTAHQSLSIRYYPFSTTTAADYLSLQDTQPPFLTFTRQLTRAQTHQSPILSLSVSPPVPGSDATLFSTGSADGTVKVWDTKGGYVTHVFRGHGGGVSAFSWRFHLTTTTNTTYGANLITGSVDTRVRVYDLLSPSAGAGKPVYVLEGHVSVVRGLDVAPGGRWLLSAARDRVGLVWDLEAADKKGKSVPKVVQTLLASESLETVGFVSGTHGIQGVEQGRMVCFTGGERGRVRLWDVLKGVEVAVVPGLEVEEEPEEDEQRGLAYVFYNPDTAASVAVHHDQNIVVASLPTLSVTRQIIGFNDEIIDSTYLSTSAPDSHLVLATNSSLIRIYDTATMDARLLSGHTDVVLCLDKSPDGQWLVSGSKDNTARIWRHGVEGWRCVAVAQGHAEAVGAVAMSRSGGGKAKFLFTASQDRTVKMWDLSELSGDVEGEPRKLKSLATMRVHEKDINSLDVSPNDGLLVSGSQDKTLKVFSVTYRAGTANAPASGGIKQLGVCKGHKRGVWSVKFSPTDRVVVSGAADRTIRVWSLDDFTCLKTFEGHTNSVLRVGFLSNGMQLVSTASDGLVKLWNIREEECIKTLDGHEDKIWALAISSDEKTIVSGGADSVVTLWQDCSVEEQQEENAKLEKQVADEQDYQNYVSLKDYKRAIQLALAMAQPGRLLNLFNRVYEARHATPSDAKSITGSLAVDEILRSLPPKDLVRLLKFVRDWNTRAKTSGVAQRVLETVVRGKSPNDLMRTFEVASAKHPAAEEEEVVEPAAEEAPKRHRATTADLISLQDLLDGLMPYTERHLNRVERTLVDSYMVDYILGEMDGGVFDLGSLEVDEVSDALEEEMAVDV</sequence>
<comment type="caution">
    <text evidence="1">The sequence shown here is derived from an EMBL/GenBank/DDBJ whole genome shotgun (WGS) entry which is preliminary data.</text>
</comment>
<name>A0ACC2V426_9TREE</name>
<dbReference type="EMBL" id="JASBWS010000145">
    <property type="protein sequence ID" value="KAJ9093949.1"/>
    <property type="molecule type" value="Genomic_DNA"/>
</dbReference>
<protein>
    <submittedName>
        <fullName evidence="1">Uncharacterized protein</fullName>
    </submittedName>
</protein>
<dbReference type="Proteomes" id="UP001230649">
    <property type="component" value="Unassembled WGS sequence"/>
</dbReference>
<keyword evidence="2" id="KW-1185">Reference proteome</keyword>
<gene>
    <name evidence="1" type="ORF">QFC20_007005</name>
</gene>
<organism evidence="1 2">
    <name type="scientific">Naganishia adeliensis</name>
    <dbReference type="NCBI Taxonomy" id="92952"/>
    <lineage>
        <taxon>Eukaryota</taxon>
        <taxon>Fungi</taxon>
        <taxon>Dikarya</taxon>
        <taxon>Basidiomycota</taxon>
        <taxon>Agaricomycotina</taxon>
        <taxon>Tremellomycetes</taxon>
        <taxon>Filobasidiales</taxon>
        <taxon>Filobasidiaceae</taxon>
        <taxon>Naganishia</taxon>
    </lineage>
</organism>
<evidence type="ECO:0000313" key="1">
    <source>
        <dbReference type="EMBL" id="KAJ9093949.1"/>
    </source>
</evidence>
<accession>A0ACC2V426</accession>
<evidence type="ECO:0000313" key="2">
    <source>
        <dbReference type="Proteomes" id="UP001230649"/>
    </source>
</evidence>
<proteinExistence type="predicted"/>
<reference evidence="1" key="1">
    <citation type="submission" date="2023-04" db="EMBL/GenBank/DDBJ databases">
        <title>Draft Genome sequencing of Naganishia species isolated from polar environments using Oxford Nanopore Technology.</title>
        <authorList>
            <person name="Leo P."/>
            <person name="Venkateswaran K."/>
        </authorList>
    </citation>
    <scope>NUCLEOTIDE SEQUENCE</scope>
    <source>
        <strain evidence="1">MNA-CCFEE 5262</strain>
    </source>
</reference>